<name>A0ABW4BPD1_9LACO</name>
<sequence length="222" mass="24446">MQIAIDGPASAGKSTVAKRVTQKLGFIYCDTGAMYRAATVLAKEHHLAYGDEAGILAVLEKSKISFKPAHPGEDQPVFLNQEDVTLAIRTPEITNNVSQVSALPKIREELVRQQREIASGHDIVMDGRDIGTTVLPAAELKIFLVASAAERARRRYAENITKGIMTPLDQLQTEIEQRDYKDSHRQVSPLTKADDAVEIDTTSLTIAEVVEKIVTLAKKRKK</sequence>
<evidence type="ECO:0000256" key="8">
    <source>
        <dbReference type="HAMAP-Rule" id="MF_00238"/>
    </source>
</evidence>
<protein>
    <recommendedName>
        <fullName evidence="8">Cytidylate kinase</fullName>
        <shortName evidence="8">CK</shortName>
        <ecNumber evidence="8">2.7.4.25</ecNumber>
    </recommendedName>
    <alternativeName>
        <fullName evidence="8">Cytidine monophosphate kinase</fullName>
        <shortName evidence="8">CMP kinase</shortName>
    </alternativeName>
</protein>
<dbReference type="EMBL" id="JBHTOH010000093">
    <property type="protein sequence ID" value="MFD1412109.1"/>
    <property type="molecule type" value="Genomic_DNA"/>
</dbReference>
<evidence type="ECO:0000256" key="5">
    <source>
        <dbReference type="ARBA" id="ARBA00022840"/>
    </source>
</evidence>
<dbReference type="HAMAP" id="MF_00238">
    <property type="entry name" value="Cytidyl_kinase_type1"/>
    <property type="match status" value="1"/>
</dbReference>
<keyword evidence="5 8" id="KW-0067">ATP-binding</keyword>
<evidence type="ECO:0000256" key="4">
    <source>
        <dbReference type="ARBA" id="ARBA00022777"/>
    </source>
</evidence>
<comment type="catalytic activity">
    <reaction evidence="6 8">
        <text>dCMP + ATP = dCDP + ADP</text>
        <dbReference type="Rhea" id="RHEA:25094"/>
        <dbReference type="ChEBI" id="CHEBI:30616"/>
        <dbReference type="ChEBI" id="CHEBI:57566"/>
        <dbReference type="ChEBI" id="CHEBI:58593"/>
        <dbReference type="ChEBI" id="CHEBI:456216"/>
        <dbReference type="EC" id="2.7.4.25"/>
    </reaction>
</comment>
<dbReference type="InterPro" id="IPR027417">
    <property type="entry name" value="P-loop_NTPase"/>
</dbReference>
<reference evidence="11" key="1">
    <citation type="journal article" date="2019" name="Int. J. Syst. Evol. Microbiol.">
        <title>The Global Catalogue of Microorganisms (GCM) 10K type strain sequencing project: providing services to taxonomists for standard genome sequencing and annotation.</title>
        <authorList>
            <consortium name="The Broad Institute Genomics Platform"/>
            <consortium name="The Broad Institute Genome Sequencing Center for Infectious Disease"/>
            <person name="Wu L."/>
            <person name="Ma J."/>
        </authorList>
    </citation>
    <scope>NUCLEOTIDE SEQUENCE [LARGE SCALE GENOMIC DNA]</scope>
    <source>
        <strain evidence="11">CCM 8937</strain>
    </source>
</reference>
<dbReference type="SUPFAM" id="SSF52540">
    <property type="entry name" value="P-loop containing nucleoside triphosphate hydrolases"/>
    <property type="match status" value="1"/>
</dbReference>
<keyword evidence="11" id="KW-1185">Reference proteome</keyword>
<dbReference type="NCBIfam" id="TIGR00017">
    <property type="entry name" value="cmk"/>
    <property type="match status" value="1"/>
</dbReference>
<accession>A0ABW4BPD1</accession>
<dbReference type="InterPro" id="IPR011994">
    <property type="entry name" value="Cytidylate_kinase_dom"/>
</dbReference>
<feature type="domain" description="Cytidylate kinase" evidence="9">
    <location>
        <begin position="3"/>
        <end position="218"/>
    </location>
</feature>
<comment type="caution">
    <text evidence="10">The sequence shown here is derived from an EMBL/GenBank/DDBJ whole genome shotgun (WGS) entry which is preliminary data.</text>
</comment>
<evidence type="ECO:0000313" key="11">
    <source>
        <dbReference type="Proteomes" id="UP001597191"/>
    </source>
</evidence>
<dbReference type="EC" id="2.7.4.25" evidence="8"/>
<dbReference type="Gene3D" id="3.40.50.300">
    <property type="entry name" value="P-loop containing nucleotide triphosphate hydrolases"/>
    <property type="match status" value="1"/>
</dbReference>
<keyword evidence="2 8" id="KW-0808">Transferase</keyword>
<comment type="similarity">
    <text evidence="1 8">Belongs to the cytidylate kinase family. Type 1 subfamily.</text>
</comment>
<evidence type="ECO:0000256" key="6">
    <source>
        <dbReference type="ARBA" id="ARBA00047615"/>
    </source>
</evidence>
<dbReference type="PANTHER" id="PTHR21299:SF2">
    <property type="entry name" value="CYTIDYLATE KINASE"/>
    <property type="match status" value="1"/>
</dbReference>
<keyword evidence="3 8" id="KW-0547">Nucleotide-binding</keyword>
<keyword evidence="8" id="KW-0963">Cytoplasm</keyword>
<dbReference type="PANTHER" id="PTHR21299">
    <property type="entry name" value="CYTIDYLATE KINASE/PANTOATE-BETA-ALANINE LIGASE"/>
    <property type="match status" value="1"/>
</dbReference>
<evidence type="ECO:0000256" key="7">
    <source>
        <dbReference type="ARBA" id="ARBA00048478"/>
    </source>
</evidence>
<evidence type="ECO:0000256" key="3">
    <source>
        <dbReference type="ARBA" id="ARBA00022741"/>
    </source>
</evidence>
<gene>
    <name evidence="8 10" type="primary">cmk</name>
    <name evidence="10" type="ORF">ACFQ4R_11010</name>
</gene>
<dbReference type="RefSeq" id="WP_125648607.1">
    <property type="nucleotide sequence ID" value="NZ_JBHTOH010000093.1"/>
</dbReference>
<organism evidence="10 11">
    <name type="scientific">Lapidilactobacillus gannanensis</name>
    <dbReference type="NCBI Taxonomy" id="2486002"/>
    <lineage>
        <taxon>Bacteria</taxon>
        <taxon>Bacillati</taxon>
        <taxon>Bacillota</taxon>
        <taxon>Bacilli</taxon>
        <taxon>Lactobacillales</taxon>
        <taxon>Lactobacillaceae</taxon>
        <taxon>Lapidilactobacillus</taxon>
    </lineage>
</organism>
<dbReference type="GO" id="GO:0016301">
    <property type="term" value="F:kinase activity"/>
    <property type="evidence" value="ECO:0007669"/>
    <property type="project" value="UniProtKB-KW"/>
</dbReference>
<dbReference type="Pfam" id="PF02224">
    <property type="entry name" value="Cytidylate_kin"/>
    <property type="match status" value="1"/>
</dbReference>
<comment type="catalytic activity">
    <reaction evidence="7 8">
        <text>CMP + ATP = CDP + ADP</text>
        <dbReference type="Rhea" id="RHEA:11600"/>
        <dbReference type="ChEBI" id="CHEBI:30616"/>
        <dbReference type="ChEBI" id="CHEBI:58069"/>
        <dbReference type="ChEBI" id="CHEBI:60377"/>
        <dbReference type="ChEBI" id="CHEBI:456216"/>
        <dbReference type="EC" id="2.7.4.25"/>
    </reaction>
</comment>
<feature type="binding site" evidence="8">
    <location>
        <begin position="7"/>
        <end position="15"/>
    </location>
    <ligand>
        <name>ATP</name>
        <dbReference type="ChEBI" id="CHEBI:30616"/>
    </ligand>
</feature>
<evidence type="ECO:0000256" key="1">
    <source>
        <dbReference type="ARBA" id="ARBA00009427"/>
    </source>
</evidence>
<dbReference type="Proteomes" id="UP001597191">
    <property type="component" value="Unassembled WGS sequence"/>
</dbReference>
<evidence type="ECO:0000259" key="9">
    <source>
        <dbReference type="Pfam" id="PF02224"/>
    </source>
</evidence>
<proteinExistence type="inferred from homology"/>
<evidence type="ECO:0000256" key="2">
    <source>
        <dbReference type="ARBA" id="ARBA00022679"/>
    </source>
</evidence>
<comment type="subcellular location">
    <subcellularLocation>
        <location evidence="8">Cytoplasm</location>
    </subcellularLocation>
</comment>
<dbReference type="InterPro" id="IPR003136">
    <property type="entry name" value="Cytidylate_kin"/>
</dbReference>
<evidence type="ECO:0000313" key="10">
    <source>
        <dbReference type="EMBL" id="MFD1412109.1"/>
    </source>
</evidence>
<keyword evidence="4 8" id="KW-0418">Kinase</keyword>
<dbReference type="CDD" id="cd02020">
    <property type="entry name" value="CMPK"/>
    <property type="match status" value="1"/>
</dbReference>